<dbReference type="EMBL" id="JAJSBI010000007">
    <property type="protein sequence ID" value="MCD9875413.1"/>
    <property type="molecule type" value="Genomic_DNA"/>
</dbReference>
<dbReference type="InterPro" id="IPR001107">
    <property type="entry name" value="Band_7"/>
</dbReference>
<gene>
    <name evidence="4" type="ORF">LJ657_17415</name>
</gene>
<dbReference type="PANTHER" id="PTHR10264:SF19">
    <property type="entry name" value="AT06885P-RELATED"/>
    <property type="match status" value="1"/>
</dbReference>
<dbReference type="SUPFAM" id="SSF117892">
    <property type="entry name" value="Band 7/SPFH domain"/>
    <property type="match status" value="1"/>
</dbReference>
<comment type="caution">
    <text evidence="4">The sequence shown here is derived from an EMBL/GenBank/DDBJ whole genome shotgun (WGS) entry which is preliminary data.</text>
</comment>
<dbReference type="RefSeq" id="WP_232649520.1">
    <property type="nucleotide sequence ID" value="NZ_JAJSBI010000007.1"/>
</dbReference>
<proteinExistence type="inferred from homology"/>
<accession>A0A9Q3Z5X0</accession>
<feature type="compositionally biased region" description="Basic and acidic residues" evidence="2">
    <location>
        <begin position="298"/>
        <end position="323"/>
    </location>
</feature>
<dbReference type="PRINTS" id="PR00721">
    <property type="entry name" value="STOMATIN"/>
</dbReference>
<dbReference type="SMART" id="SM00244">
    <property type="entry name" value="PHB"/>
    <property type="match status" value="1"/>
</dbReference>
<name>A0A9Q3Z5X0_9ACTN</name>
<dbReference type="FunFam" id="3.30.479.30:FF:000004">
    <property type="entry name" value="Putative membrane protease family, stomatin"/>
    <property type="match status" value="1"/>
</dbReference>
<evidence type="ECO:0000259" key="3">
    <source>
        <dbReference type="SMART" id="SM00244"/>
    </source>
</evidence>
<dbReference type="GO" id="GO:0005886">
    <property type="term" value="C:plasma membrane"/>
    <property type="evidence" value="ECO:0007669"/>
    <property type="project" value="InterPro"/>
</dbReference>
<evidence type="ECO:0000313" key="5">
    <source>
        <dbReference type="Proteomes" id="UP001108029"/>
    </source>
</evidence>
<dbReference type="Pfam" id="PF01145">
    <property type="entry name" value="Band_7"/>
    <property type="match status" value="1"/>
</dbReference>
<reference evidence="4" key="1">
    <citation type="submission" date="2021-12" db="EMBL/GenBank/DDBJ databases">
        <authorList>
            <person name="Lee J.-H."/>
            <person name="Kim S.-B."/>
        </authorList>
    </citation>
    <scope>NUCLEOTIDE SEQUENCE</scope>
    <source>
        <strain evidence="4">NR30</strain>
    </source>
</reference>
<comment type="similarity">
    <text evidence="1">Belongs to the band 7/mec-2 family.</text>
</comment>
<dbReference type="Gene3D" id="6.10.250.2090">
    <property type="match status" value="1"/>
</dbReference>
<dbReference type="Gene3D" id="3.30.479.30">
    <property type="entry name" value="Band 7 domain"/>
    <property type="match status" value="1"/>
</dbReference>
<dbReference type="InterPro" id="IPR001972">
    <property type="entry name" value="Stomatin_HflK_fam"/>
</dbReference>
<feature type="domain" description="Band 7" evidence="3">
    <location>
        <begin position="21"/>
        <end position="180"/>
    </location>
</feature>
<evidence type="ECO:0000313" key="4">
    <source>
        <dbReference type="EMBL" id="MCD9875413.1"/>
    </source>
</evidence>
<dbReference type="AlphaFoldDB" id="A0A9Q3Z5X0"/>
<feature type="region of interest" description="Disordered" evidence="2">
    <location>
        <begin position="253"/>
        <end position="332"/>
    </location>
</feature>
<dbReference type="InterPro" id="IPR043202">
    <property type="entry name" value="Band-7_stomatin-like"/>
</dbReference>
<evidence type="ECO:0000256" key="1">
    <source>
        <dbReference type="ARBA" id="ARBA00008164"/>
    </source>
</evidence>
<organism evidence="4 5">
    <name type="scientific">Streptomyces guryensis</name>
    <dbReference type="NCBI Taxonomy" id="2886947"/>
    <lineage>
        <taxon>Bacteria</taxon>
        <taxon>Bacillati</taxon>
        <taxon>Actinomycetota</taxon>
        <taxon>Actinomycetes</taxon>
        <taxon>Kitasatosporales</taxon>
        <taxon>Streptomycetaceae</taxon>
        <taxon>Streptomyces</taxon>
    </lineage>
</organism>
<dbReference type="GO" id="GO:0098552">
    <property type="term" value="C:side of membrane"/>
    <property type="evidence" value="ECO:0007669"/>
    <property type="project" value="UniProtKB-ARBA"/>
</dbReference>
<dbReference type="InterPro" id="IPR036013">
    <property type="entry name" value="Band_7/SPFH_dom_sf"/>
</dbReference>
<dbReference type="PANTHER" id="PTHR10264">
    <property type="entry name" value="BAND 7 PROTEIN-RELATED"/>
    <property type="match status" value="1"/>
</dbReference>
<dbReference type="Proteomes" id="UP001108029">
    <property type="component" value="Unassembled WGS sequence"/>
</dbReference>
<protein>
    <submittedName>
        <fullName evidence="4">Slipin family protein</fullName>
    </submittedName>
</protein>
<keyword evidence="5" id="KW-1185">Reference proteome</keyword>
<dbReference type="CDD" id="cd08826">
    <property type="entry name" value="SPFH_eoslipins_u1"/>
    <property type="match status" value="1"/>
</dbReference>
<evidence type="ECO:0000256" key="2">
    <source>
        <dbReference type="SAM" id="MobiDB-lite"/>
    </source>
</evidence>
<sequence>MGVLITVLVVFAVAGLVLLALSLRNVQQYEKGVVFRFGRLLPDIRGPGLRVIRPIGDRMRKVSVQTEVLGIPPQGSITADNVTLTVDAVVYFRVIDPVKALVNVRDYPSAVSQIAQTSLRAVIGRADLDTLLSDRDHINTELKKVMDAPTEEPWGLRIERVEIKDIALPQSMMRSMSKQAEAERERRARVIAADGEFQASQRLSDAAATMADTPGALQLRLLQTVVDVSAEKNSTLVMPFPVEMLRFFEHQSQETGGESVHRSIPRPALPERPELPEPITSAPPAAPAFPLSGQRVGSHGDRIGRRADVARERRDNWPAHADSDSDASYTGG</sequence>